<sequence>MELKTNEIRQELEKYIDIVKRE</sequence>
<protein>
    <submittedName>
        <fullName evidence="1">Uncharacterized protein</fullName>
    </submittedName>
</protein>
<gene>
    <name evidence="1" type="ORF">EZS27_044170</name>
</gene>
<name>A0A5J4P4I5_9ZZZZ</name>
<accession>A0A5J4P4I5</accession>
<proteinExistence type="predicted"/>
<comment type="caution">
    <text evidence="1">The sequence shown here is derived from an EMBL/GenBank/DDBJ whole genome shotgun (WGS) entry which is preliminary data.</text>
</comment>
<evidence type="ECO:0000313" key="1">
    <source>
        <dbReference type="EMBL" id="KAA6304185.1"/>
    </source>
</evidence>
<dbReference type="AlphaFoldDB" id="A0A5J4P4I5"/>
<dbReference type="EMBL" id="SNRY01011715">
    <property type="protein sequence ID" value="KAA6304185.1"/>
    <property type="molecule type" value="Genomic_DNA"/>
</dbReference>
<reference evidence="1" key="1">
    <citation type="submission" date="2019-03" db="EMBL/GenBank/DDBJ databases">
        <title>Single cell metagenomics reveals metabolic interactions within the superorganism composed of flagellate Streblomastix strix and complex community of Bacteroidetes bacteria on its surface.</title>
        <authorList>
            <person name="Treitli S.C."/>
            <person name="Kolisko M."/>
            <person name="Husnik F."/>
            <person name="Keeling P."/>
            <person name="Hampl V."/>
        </authorList>
    </citation>
    <scope>NUCLEOTIDE SEQUENCE</scope>
    <source>
        <strain evidence="1">STM</strain>
    </source>
</reference>
<organism evidence="1">
    <name type="scientific">termite gut metagenome</name>
    <dbReference type="NCBI Taxonomy" id="433724"/>
    <lineage>
        <taxon>unclassified sequences</taxon>
        <taxon>metagenomes</taxon>
        <taxon>organismal metagenomes</taxon>
    </lineage>
</organism>
<feature type="non-terminal residue" evidence="1">
    <location>
        <position position="22"/>
    </location>
</feature>